<feature type="region of interest" description="Disordered" evidence="1">
    <location>
        <begin position="320"/>
        <end position="405"/>
    </location>
</feature>
<feature type="signal peptide" evidence="3">
    <location>
        <begin position="1"/>
        <end position="32"/>
    </location>
</feature>
<feature type="compositionally biased region" description="Polar residues" evidence="1">
    <location>
        <begin position="325"/>
        <end position="360"/>
    </location>
</feature>
<dbReference type="EMBL" id="NHYE01001231">
    <property type="protein sequence ID" value="PPQ97526.1"/>
    <property type="molecule type" value="Genomic_DNA"/>
</dbReference>
<feature type="compositionally biased region" description="Low complexity" evidence="1">
    <location>
        <begin position="429"/>
        <end position="443"/>
    </location>
</feature>
<organism evidence="4 5">
    <name type="scientific">Gymnopilus dilepis</name>
    <dbReference type="NCBI Taxonomy" id="231916"/>
    <lineage>
        <taxon>Eukaryota</taxon>
        <taxon>Fungi</taxon>
        <taxon>Dikarya</taxon>
        <taxon>Basidiomycota</taxon>
        <taxon>Agaricomycotina</taxon>
        <taxon>Agaricomycetes</taxon>
        <taxon>Agaricomycetidae</taxon>
        <taxon>Agaricales</taxon>
        <taxon>Agaricineae</taxon>
        <taxon>Hymenogastraceae</taxon>
        <taxon>Gymnopilus</taxon>
    </lineage>
</organism>
<sequence length="577" mass="61043">MELFPLAQGASFLRFLLQFLVVVSLFPPTVFAGNVVNRTIDDSFGDSQTGQLVIYQPPTSNVWQDETCLGCAIRPDVDQAFKHTYTAATYNPGLGNINITMQFNGTAIYVFFILANNAGDGITTLTEANFTLDGNPPQLFQHAPDLTTTNILFNQLVFKQENLLNAQHTLVISTSGVNTNVYVNFDYAIYTHDDTDPLVPLPPPGSSVPPTSSGGPTPTTSSSSNPTNTQSSNTSKASKGGSTSKTSPTGNPNPAQSGSDLGSNTTTKKSSPIGAIVGGIIGGLAVLIAAAALLFFCLRRRKPRSRESMEAAGYVPPLMTEMETPMNQPGPSTTVNPFTTPPSSQSTVNHYQQYSISSKGAQAGYGPGPLTYAPPGQGPSSQTDTESAYGGIAPTSQGSASGSTSGLVYASNNGSSRGRLISVTAGDHLSSPASDLPLSSPSSSNPPPVPPASTKIEAIRRARQLELDQRLRTVQQEMAFLTSDITGEKGQGATRARSVRRPPVPNTGTQGDSEAGEELTMEEMREQLRQMRDQISYLRDQQHSAWAQGLSDDPPPGYEPRPDGGPYGVLQAPPHTS</sequence>
<keyword evidence="2" id="KW-0812">Transmembrane</keyword>
<feature type="region of interest" description="Disordered" evidence="1">
    <location>
        <begin position="196"/>
        <end position="271"/>
    </location>
</feature>
<evidence type="ECO:0008006" key="6">
    <source>
        <dbReference type="Google" id="ProtNLM"/>
    </source>
</evidence>
<dbReference type="AlphaFoldDB" id="A0A409Y3A5"/>
<dbReference type="Gene3D" id="2.60.120.260">
    <property type="entry name" value="Galactose-binding domain-like"/>
    <property type="match status" value="1"/>
</dbReference>
<protein>
    <recommendedName>
        <fullName evidence="6">Mid2 domain-containing protein</fullName>
    </recommendedName>
</protein>
<dbReference type="Proteomes" id="UP000284706">
    <property type="component" value="Unassembled WGS sequence"/>
</dbReference>
<dbReference type="OrthoDB" id="2758521at2759"/>
<accession>A0A409Y3A5</accession>
<feature type="compositionally biased region" description="Low complexity" evidence="1">
    <location>
        <begin position="208"/>
        <end position="254"/>
    </location>
</feature>
<evidence type="ECO:0000256" key="1">
    <source>
        <dbReference type="SAM" id="MobiDB-lite"/>
    </source>
</evidence>
<keyword evidence="2" id="KW-0472">Membrane</keyword>
<feature type="region of interest" description="Disordered" evidence="1">
    <location>
        <begin position="427"/>
        <end position="453"/>
    </location>
</feature>
<reference evidence="4 5" key="1">
    <citation type="journal article" date="2018" name="Evol. Lett.">
        <title>Horizontal gene cluster transfer increased hallucinogenic mushroom diversity.</title>
        <authorList>
            <person name="Reynolds H.T."/>
            <person name="Vijayakumar V."/>
            <person name="Gluck-Thaler E."/>
            <person name="Korotkin H.B."/>
            <person name="Matheny P.B."/>
            <person name="Slot J.C."/>
        </authorList>
    </citation>
    <scope>NUCLEOTIDE SEQUENCE [LARGE SCALE GENOMIC DNA]</scope>
    <source>
        <strain evidence="4 5">SRW20</strain>
    </source>
</reference>
<name>A0A409Y3A5_9AGAR</name>
<gene>
    <name evidence="4" type="ORF">CVT26_006529</name>
</gene>
<keyword evidence="2" id="KW-1133">Transmembrane helix</keyword>
<dbReference type="InParanoid" id="A0A409Y3A5"/>
<keyword evidence="3" id="KW-0732">Signal</keyword>
<feature type="compositionally biased region" description="Polar residues" evidence="1">
    <location>
        <begin position="255"/>
        <end position="270"/>
    </location>
</feature>
<dbReference type="STRING" id="231916.A0A409Y3A5"/>
<feature type="transmembrane region" description="Helical" evidence="2">
    <location>
        <begin position="273"/>
        <end position="298"/>
    </location>
</feature>
<feature type="compositionally biased region" description="Low complexity" evidence="1">
    <location>
        <begin position="395"/>
        <end position="405"/>
    </location>
</feature>
<evidence type="ECO:0000256" key="2">
    <source>
        <dbReference type="SAM" id="Phobius"/>
    </source>
</evidence>
<feature type="region of interest" description="Disordered" evidence="1">
    <location>
        <begin position="539"/>
        <end position="577"/>
    </location>
</feature>
<comment type="caution">
    <text evidence="4">The sequence shown here is derived from an EMBL/GenBank/DDBJ whole genome shotgun (WGS) entry which is preliminary data.</text>
</comment>
<evidence type="ECO:0000313" key="4">
    <source>
        <dbReference type="EMBL" id="PPQ97526.1"/>
    </source>
</evidence>
<proteinExistence type="predicted"/>
<keyword evidence="5" id="KW-1185">Reference proteome</keyword>
<evidence type="ECO:0000256" key="3">
    <source>
        <dbReference type="SAM" id="SignalP"/>
    </source>
</evidence>
<evidence type="ECO:0000313" key="5">
    <source>
        <dbReference type="Proteomes" id="UP000284706"/>
    </source>
</evidence>
<feature type="region of interest" description="Disordered" evidence="1">
    <location>
        <begin position="488"/>
        <end position="519"/>
    </location>
</feature>
<feature type="chain" id="PRO_5019502553" description="Mid2 domain-containing protein" evidence="3">
    <location>
        <begin position="33"/>
        <end position="577"/>
    </location>
</feature>